<keyword evidence="8" id="KW-1185">Reference proteome</keyword>
<feature type="region of interest" description="Disordered" evidence="5">
    <location>
        <begin position="263"/>
        <end position="286"/>
    </location>
</feature>
<protein>
    <recommendedName>
        <fullName evidence="6">MYND-type domain-containing protein</fullName>
    </recommendedName>
</protein>
<organism evidence="7 8">
    <name type="scientific">Periconia digitata</name>
    <dbReference type="NCBI Taxonomy" id="1303443"/>
    <lineage>
        <taxon>Eukaryota</taxon>
        <taxon>Fungi</taxon>
        <taxon>Dikarya</taxon>
        <taxon>Ascomycota</taxon>
        <taxon>Pezizomycotina</taxon>
        <taxon>Dothideomycetes</taxon>
        <taxon>Pleosporomycetidae</taxon>
        <taxon>Pleosporales</taxon>
        <taxon>Massarineae</taxon>
        <taxon>Periconiaceae</taxon>
        <taxon>Periconia</taxon>
    </lineage>
</organism>
<dbReference type="Gene3D" id="6.10.140.2220">
    <property type="match status" value="1"/>
</dbReference>
<evidence type="ECO:0000256" key="4">
    <source>
        <dbReference type="PROSITE-ProRule" id="PRU00134"/>
    </source>
</evidence>
<evidence type="ECO:0000313" key="7">
    <source>
        <dbReference type="EMBL" id="CAI6313450.1"/>
    </source>
</evidence>
<dbReference type="AlphaFoldDB" id="A0A9W4U9R5"/>
<keyword evidence="3" id="KW-0862">Zinc</keyword>
<dbReference type="EMBL" id="CAOQHR010000002">
    <property type="protein sequence ID" value="CAI6313450.1"/>
    <property type="molecule type" value="Genomic_DNA"/>
</dbReference>
<dbReference type="Proteomes" id="UP001152607">
    <property type="component" value="Unassembled WGS sequence"/>
</dbReference>
<evidence type="ECO:0000256" key="5">
    <source>
        <dbReference type="SAM" id="MobiDB-lite"/>
    </source>
</evidence>
<dbReference type="Pfam" id="PF01753">
    <property type="entry name" value="zf-MYND"/>
    <property type="match status" value="1"/>
</dbReference>
<dbReference type="SUPFAM" id="SSF144232">
    <property type="entry name" value="HIT/MYND zinc finger-like"/>
    <property type="match status" value="1"/>
</dbReference>
<sequence>MAGAPCTVCNKADALRCTRCKSAWYCGKDCQAKDWATHKLLCGAFAEFDMESRPSAEFDQNGKPSKEFVQAVFFPVDETKPKVVWLECEWGEDCGLHFQLPDLKTYLGGFGRHTMVNTSQIYYRDGFLTDGSKPNKSIEAITRRKKQNRYQWRGPFLAVGRKGSDPESDACRDIDLTDFRQIAHFFLTYRGFEPVVVPFSFPSFPSEPMVQGVRINCTGDMKLHHKPHFEPIELCQNHTLLHPYVNSEVAQRAGIPMATLRIPPDSKLTRRDGPEGETEDPLNNPDGTFLHLSCDPKAKFDHPTRTMGFGLAPMQYQSRVGSMFVIRQDGEPLLPLHVEAMCGYCRYEVSPLFLGAAQIDEDSSEDLKNREAVLDKINSAAFLAYWSKMLEEKGLTGDRKPAAPSVG</sequence>
<dbReference type="InterPro" id="IPR002893">
    <property type="entry name" value="Znf_MYND"/>
</dbReference>
<reference evidence="7" key="1">
    <citation type="submission" date="2023-01" db="EMBL/GenBank/DDBJ databases">
        <authorList>
            <person name="Van Ghelder C."/>
            <person name="Rancurel C."/>
        </authorList>
    </citation>
    <scope>NUCLEOTIDE SEQUENCE</scope>
    <source>
        <strain evidence="7">CNCM I-4278</strain>
    </source>
</reference>
<evidence type="ECO:0000256" key="3">
    <source>
        <dbReference type="ARBA" id="ARBA00022833"/>
    </source>
</evidence>
<dbReference type="PROSITE" id="PS01360">
    <property type="entry name" value="ZF_MYND_1"/>
    <property type="match status" value="1"/>
</dbReference>
<keyword evidence="2 4" id="KW-0863">Zinc-finger</keyword>
<accession>A0A9W4U9R5</accession>
<evidence type="ECO:0000259" key="6">
    <source>
        <dbReference type="PROSITE" id="PS50865"/>
    </source>
</evidence>
<comment type="caution">
    <text evidence="7">The sequence shown here is derived from an EMBL/GenBank/DDBJ whole genome shotgun (WGS) entry which is preliminary data.</text>
</comment>
<gene>
    <name evidence="7" type="ORF">PDIGIT_LOCUS3306</name>
</gene>
<dbReference type="PROSITE" id="PS50865">
    <property type="entry name" value="ZF_MYND_2"/>
    <property type="match status" value="1"/>
</dbReference>
<name>A0A9W4U9R5_9PLEO</name>
<proteinExistence type="predicted"/>
<evidence type="ECO:0000256" key="2">
    <source>
        <dbReference type="ARBA" id="ARBA00022771"/>
    </source>
</evidence>
<evidence type="ECO:0000313" key="8">
    <source>
        <dbReference type="Proteomes" id="UP001152607"/>
    </source>
</evidence>
<feature type="domain" description="MYND-type" evidence="6">
    <location>
        <begin position="6"/>
        <end position="42"/>
    </location>
</feature>
<keyword evidence="1" id="KW-0479">Metal-binding</keyword>
<dbReference type="GO" id="GO:0008270">
    <property type="term" value="F:zinc ion binding"/>
    <property type="evidence" value="ECO:0007669"/>
    <property type="project" value="UniProtKB-KW"/>
</dbReference>
<dbReference type="OrthoDB" id="437457at2759"/>
<evidence type="ECO:0000256" key="1">
    <source>
        <dbReference type="ARBA" id="ARBA00022723"/>
    </source>
</evidence>